<feature type="region of interest" description="Disordered" evidence="3">
    <location>
        <begin position="172"/>
        <end position="194"/>
    </location>
</feature>
<evidence type="ECO:0000313" key="8">
    <source>
        <dbReference type="EMBL" id="OTF94492.1"/>
    </source>
</evidence>
<dbReference type="GO" id="GO:0005856">
    <property type="term" value="C:cytoskeleton"/>
    <property type="evidence" value="ECO:0000318"/>
    <property type="project" value="GO_Central"/>
</dbReference>
<sequence length="674" mass="74498">MKPYLLTFLFTLPLFTSVTTTTHRRILHQPLFPANSAPPPSPPASSSDNPFFNDHTPDPLPQSPPSSPPPPPPDTPVEEAAAHRNAPPPGRNSGEKIKIVVLVGVVSVVMLWGFVFFIYKYKLKKDDDPTTFRYVGPAESPITATELANGSSNGSPYYRLNGVKVADRYRPSPELQPLPPLSKLKPAKPVKPPAAAMACSDDEEIHDFYTPNGSIVSTDGGFSVKSLNLKPVYYSKRSSPRSRFSVSSSPETMSENSRPANSPAKQPPPITPPEKPHFLIKTALTSSSKQQLRKSDSTSPAAKLIPKIIMSKEDEPGLKSDKLGVKSDGSISSFSGSSKKEETQESAPENRVLDPKKSHNIAILLNALHVTQEEVYEALVEGNADGLGAEMLETLLKVAPTKEEEIKLKDYDISKLESAERFLKAVLDIPFAFKRVEALLYRENFENEVKYLRSSFRTLEAASEELKNSRLFLKLLEAVLQTGNRMNVGTNHGEATAFKLDTLLKLVDIKGTDGKTTLLHYVVQEIIRSDGVESNTKTETNPAFSEGIFKKQGLQISDALNQELSHVKKAAGMDSHVLSGYVTKLELELQKIQSECDEMQDFQGNFYGSMRMFVTKAETELRTIKIDEKKALESVKDVTEHFDGDSVKEGVYPLRIFMIVRDFIGILNDACNIF</sequence>
<evidence type="ECO:0000256" key="4">
    <source>
        <dbReference type="SAM" id="Phobius"/>
    </source>
</evidence>
<keyword evidence="5" id="KW-0732">Signal</keyword>
<reference evidence="7 9" key="1">
    <citation type="journal article" date="2017" name="Nature">
        <title>The sunflower genome provides insights into oil metabolism, flowering and Asterid evolution.</title>
        <authorList>
            <person name="Badouin H."/>
            <person name="Gouzy J."/>
            <person name="Grassa C.J."/>
            <person name="Murat F."/>
            <person name="Staton S.E."/>
            <person name="Cottret L."/>
            <person name="Lelandais-Briere C."/>
            <person name="Owens G.L."/>
            <person name="Carrere S."/>
            <person name="Mayjonade B."/>
            <person name="Legrand L."/>
            <person name="Gill N."/>
            <person name="Kane N.C."/>
            <person name="Bowers J.E."/>
            <person name="Hubner S."/>
            <person name="Bellec A."/>
            <person name="Berard A."/>
            <person name="Berges H."/>
            <person name="Blanchet N."/>
            <person name="Boniface M.C."/>
            <person name="Brunel D."/>
            <person name="Catrice O."/>
            <person name="Chaidir N."/>
            <person name="Claudel C."/>
            <person name="Donnadieu C."/>
            <person name="Faraut T."/>
            <person name="Fievet G."/>
            <person name="Helmstetter N."/>
            <person name="King M."/>
            <person name="Knapp S.J."/>
            <person name="Lai Z."/>
            <person name="Le Paslier M.C."/>
            <person name="Lippi Y."/>
            <person name="Lorenzon L."/>
            <person name="Mandel J.R."/>
            <person name="Marage G."/>
            <person name="Marchand G."/>
            <person name="Marquand E."/>
            <person name="Bret-Mestries E."/>
            <person name="Morien E."/>
            <person name="Nambeesan S."/>
            <person name="Nguyen T."/>
            <person name="Pegot-Espagnet P."/>
            <person name="Pouilly N."/>
            <person name="Raftis F."/>
            <person name="Sallet E."/>
            <person name="Schiex T."/>
            <person name="Thomas J."/>
            <person name="Vandecasteele C."/>
            <person name="Vares D."/>
            <person name="Vear F."/>
            <person name="Vautrin S."/>
            <person name="Crespi M."/>
            <person name="Mangin B."/>
            <person name="Burke J.M."/>
            <person name="Salse J."/>
            <person name="Munos S."/>
            <person name="Vincourt P."/>
            <person name="Rieseberg L.H."/>
            <person name="Langlade N.B."/>
        </authorList>
    </citation>
    <scope>NUCLEOTIDE SEQUENCE [LARGE SCALE GENOMIC DNA]</scope>
    <source>
        <strain evidence="9">cv. SF193</strain>
        <tissue evidence="7">Leaves</tissue>
    </source>
</reference>
<dbReference type="GO" id="GO:0030036">
    <property type="term" value="P:actin cytoskeleton organization"/>
    <property type="evidence" value="ECO:0000318"/>
    <property type="project" value="GO_Central"/>
</dbReference>
<organism evidence="8 9">
    <name type="scientific">Helianthus annuus</name>
    <name type="common">Common sunflower</name>
    <dbReference type="NCBI Taxonomy" id="4232"/>
    <lineage>
        <taxon>Eukaryota</taxon>
        <taxon>Viridiplantae</taxon>
        <taxon>Streptophyta</taxon>
        <taxon>Embryophyta</taxon>
        <taxon>Tracheophyta</taxon>
        <taxon>Spermatophyta</taxon>
        <taxon>Magnoliopsida</taxon>
        <taxon>eudicotyledons</taxon>
        <taxon>Gunneridae</taxon>
        <taxon>Pentapetalae</taxon>
        <taxon>asterids</taxon>
        <taxon>campanulids</taxon>
        <taxon>Asterales</taxon>
        <taxon>Asteraceae</taxon>
        <taxon>Asteroideae</taxon>
        <taxon>Heliantheae alliance</taxon>
        <taxon>Heliantheae</taxon>
        <taxon>Helianthus</taxon>
    </lineage>
</organism>
<protein>
    <recommendedName>
        <fullName evidence="2">Formin-like protein</fullName>
    </recommendedName>
</protein>
<dbReference type="AlphaFoldDB" id="A0A251S7D5"/>
<feature type="region of interest" description="Disordered" evidence="3">
    <location>
        <begin position="31"/>
        <end position="94"/>
    </location>
</feature>
<keyword evidence="9" id="KW-1185">Reference proteome</keyword>
<evidence type="ECO:0000313" key="7">
    <source>
        <dbReference type="EMBL" id="KAF5763637.1"/>
    </source>
</evidence>
<evidence type="ECO:0000256" key="2">
    <source>
        <dbReference type="RuleBase" id="RU361260"/>
    </source>
</evidence>
<keyword evidence="4" id="KW-1133">Transmembrane helix</keyword>
<feature type="compositionally biased region" description="Polar residues" evidence="3">
    <location>
        <begin position="250"/>
        <end position="260"/>
    </location>
</feature>
<dbReference type="EMBL" id="CM007904">
    <property type="protein sequence ID" value="OTF94492.1"/>
    <property type="molecule type" value="Genomic_DNA"/>
</dbReference>
<reference evidence="7" key="3">
    <citation type="submission" date="2020-06" db="EMBL/GenBank/DDBJ databases">
        <title>Helianthus annuus Genome sequencing and assembly Release 2.</title>
        <authorList>
            <person name="Gouzy J."/>
            <person name="Langlade N."/>
            <person name="Munos S."/>
        </authorList>
    </citation>
    <scope>NUCLEOTIDE SEQUENCE</scope>
    <source>
        <tissue evidence="7">Leaves</tissue>
    </source>
</reference>
<dbReference type="InterPro" id="IPR042201">
    <property type="entry name" value="FH2_Formin_sf"/>
</dbReference>
<name>A0A251S7D5_HELAN</name>
<reference evidence="8" key="2">
    <citation type="submission" date="2017-02" db="EMBL/GenBank/DDBJ databases">
        <title>Sunflower complete genome.</title>
        <authorList>
            <person name="Langlade N."/>
            <person name="Munos S."/>
        </authorList>
    </citation>
    <scope>NUCLEOTIDE SEQUENCE [LARGE SCALE GENOMIC DNA]</scope>
    <source>
        <tissue evidence="8">Leaves</tissue>
    </source>
</reference>
<evidence type="ECO:0000259" key="6">
    <source>
        <dbReference type="PROSITE" id="PS51444"/>
    </source>
</evidence>
<evidence type="ECO:0000256" key="1">
    <source>
        <dbReference type="ARBA" id="ARBA00025793"/>
    </source>
</evidence>
<dbReference type="EMBL" id="MNCJ02000330">
    <property type="protein sequence ID" value="KAF5763637.1"/>
    <property type="molecule type" value="Genomic_DNA"/>
</dbReference>
<dbReference type="InterPro" id="IPR027643">
    <property type="entry name" value="Formin-like_plant"/>
</dbReference>
<feature type="compositionally biased region" description="Pro residues" evidence="3">
    <location>
        <begin position="58"/>
        <end position="75"/>
    </location>
</feature>
<feature type="transmembrane region" description="Helical" evidence="4">
    <location>
        <begin position="97"/>
        <end position="119"/>
    </location>
</feature>
<feature type="chain" id="PRO_5041059556" description="Formin-like protein" evidence="5">
    <location>
        <begin position="21"/>
        <end position="674"/>
    </location>
</feature>
<evidence type="ECO:0000313" key="9">
    <source>
        <dbReference type="Proteomes" id="UP000215914"/>
    </source>
</evidence>
<dbReference type="PROSITE" id="PS51444">
    <property type="entry name" value="FH2"/>
    <property type="match status" value="1"/>
</dbReference>
<dbReference type="InterPro" id="IPR015425">
    <property type="entry name" value="FH2_Formin"/>
</dbReference>
<keyword evidence="4" id="KW-0472">Membrane</keyword>
<dbReference type="OrthoDB" id="1668162at2759"/>
<gene>
    <name evidence="8" type="ORF">HannXRQ_Chr15g0472681</name>
    <name evidence="7" type="ORF">HanXRQr2_Chr15g0682691</name>
</gene>
<feature type="compositionally biased region" description="Low complexity" evidence="3">
    <location>
        <begin position="44"/>
        <end position="53"/>
    </location>
</feature>
<dbReference type="SUPFAM" id="SSF101447">
    <property type="entry name" value="Formin homology 2 domain (FH2 domain)"/>
    <property type="match status" value="1"/>
</dbReference>
<feature type="signal peptide" evidence="5">
    <location>
        <begin position="1"/>
        <end position="20"/>
    </location>
</feature>
<proteinExistence type="inferred from homology"/>
<comment type="similarity">
    <text evidence="1">Belongs to the formin-like family. Class-I subfamily.</text>
</comment>
<dbReference type="Proteomes" id="UP000215914">
    <property type="component" value="Chromosome 15"/>
</dbReference>
<dbReference type="STRING" id="4232.A0A251S7D5"/>
<dbReference type="PANTHER" id="PTHR23213">
    <property type="entry name" value="FORMIN-RELATED"/>
    <property type="match status" value="1"/>
</dbReference>
<feature type="domain" description="FH2" evidence="6">
    <location>
        <begin position="282"/>
        <end position="674"/>
    </location>
</feature>
<dbReference type="PANTHER" id="PTHR23213:SF387">
    <property type="entry name" value="FORMIN-LIKE PROTEIN"/>
    <property type="match status" value="1"/>
</dbReference>
<keyword evidence="4" id="KW-0812">Transmembrane</keyword>
<dbReference type="GO" id="GO:0051015">
    <property type="term" value="F:actin filament binding"/>
    <property type="evidence" value="ECO:0000318"/>
    <property type="project" value="GO_Central"/>
</dbReference>
<feature type="compositionally biased region" description="Basic and acidic residues" evidence="3">
    <location>
        <begin position="310"/>
        <end position="325"/>
    </location>
</feature>
<evidence type="ECO:0000256" key="3">
    <source>
        <dbReference type="SAM" id="MobiDB-lite"/>
    </source>
</evidence>
<feature type="compositionally biased region" description="Low complexity" evidence="3">
    <location>
        <begin position="238"/>
        <end position="249"/>
    </location>
</feature>
<dbReference type="Gramene" id="mRNA:HanXRQr2_Chr15g0682691">
    <property type="protein sequence ID" value="mRNA:HanXRQr2_Chr15g0682691"/>
    <property type="gene ID" value="HanXRQr2_Chr15g0682691"/>
</dbReference>
<dbReference type="Pfam" id="PF02181">
    <property type="entry name" value="FH2"/>
    <property type="match status" value="1"/>
</dbReference>
<feature type="region of interest" description="Disordered" evidence="3">
    <location>
        <begin position="238"/>
        <end position="353"/>
    </location>
</feature>
<dbReference type="SMART" id="SM00498">
    <property type="entry name" value="FH2"/>
    <property type="match status" value="1"/>
</dbReference>
<feature type="compositionally biased region" description="Low complexity" evidence="3">
    <location>
        <begin position="326"/>
        <end position="337"/>
    </location>
</feature>
<dbReference type="InParanoid" id="A0A251S7D5"/>
<accession>A0A251S7D5</accession>
<evidence type="ECO:0000256" key="5">
    <source>
        <dbReference type="SAM" id="SignalP"/>
    </source>
</evidence>
<dbReference type="Gene3D" id="1.20.58.2220">
    <property type="entry name" value="Formin, FH2 domain"/>
    <property type="match status" value="1"/>
</dbReference>
<dbReference type="GO" id="GO:0045010">
    <property type="term" value="P:actin nucleation"/>
    <property type="evidence" value="ECO:0007669"/>
    <property type="project" value="InterPro"/>
</dbReference>